<dbReference type="EMBL" id="WVTB01000049">
    <property type="protein sequence ID" value="KAF3804740.1"/>
    <property type="molecule type" value="Genomic_DNA"/>
</dbReference>
<accession>A0A8H4FJU6</accession>
<feature type="region of interest" description="Disordered" evidence="1">
    <location>
        <begin position="348"/>
        <end position="392"/>
    </location>
</feature>
<evidence type="ECO:0000313" key="2">
    <source>
        <dbReference type="EMBL" id="KAF3804740.1"/>
    </source>
</evidence>
<evidence type="ECO:0000313" key="3">
    <source>
        <dbReference type="Proteomes" id="UP000613401"/>
    </source>
</evidence>
<sequence length="392" mass="43619">MLSPRLLQFGRDQLFWDCATISACEALPAGFPLSLDEKAATDRYWRQRLQEADISVRSPVKVSEGSLEKLWKNVVRTYTSCKLTKHSDTSNALWGIAKLSRDILRQEYAHGLWSNSLEEQLAWRVAGGPKVVTFSTEETGEKQNETATMIQKTPQKEETSFPSWSWTYLDVPIQVAPMFCKRHRFYKVTDQNGGNIGSQFENPYRNWLPGETMLLNEKFENMALEPDNDDKYRKAQLASTWRPDQRSKLKSDRISVQGHICRGTLISISGREDWVVAVDGIRGNAVIEAFSDIQPSHHEISCEFLVLAASGVKFDELGCGIGEVGVAEDAEEAVDAECLEDAEYLEDAENLKSSDDAETENEAGHGLENDDEVSDAVVAGDGGDIQSSGVGI</sequence>
<dbReference type="GeneID" id="69019353"/>
<name>A0A8H4FJU6_COLGL</name>
<dbReference type="PANTHER" id="PTHR33112">
    <property type="entry name" value="DOMAIN PROTEIN, PUTATIVE-RELATED"/>
    <property type="match status" value="1"/>
</dbReference>
<dbReference type="RefSeq" id="XP_045263899.1">
    <property type="nucleotide sequence ID" value="XM_045412115.1"/>
</dbReference>
<reference evidence="2" key="2">
    <citation type="submission" date="2020-03" db="EMBL/GenBank/DDBJ databases">
        <authorList>
            <person name="Fu F.-F."/>
            <person name="Chen J."/>
        </authorList>
    </citation>
    <scope>NUCLEOTIDE SEQUENCE</scope>
    <source>
        <strain evidence="2">Lc1</strain>
    </source>
</reference>
<gene>
    <name evidence="2" type="ORF">GCG54_00012232</name>
</gene>
<proteinExistence type="predicted"/>
<evidence type="ECO:0000256" key="1">
    <source>
        <dbReference type="SAM" id="MobiDB-lite"/>
    </source>
</evidence>
<keyword evidence="3" id="KW-1185">Reference proteome</keyword>
<protein>
    <submittedName>
        <fullName evidence="2">Uncharacterized protein</fullName>
    </submittedName>
</protein>
<dbReference type="PANTHER" id="PTHR33112:SF10">
    <property type="entry name" value="TOL"/>
    <property type="match status" value="1"/>
</dbReference>
<reference evidence="2" key="1">
    <citation type="journal article" date="2020" name="Phytopathology">
        <title>Genome sequence and comparative analysis of Colletotrichum gloeosporioides isolated from Liriodendron leaves.</title>
        <authorList>
            <person name="Fu F.F."/>
            <person name="Hao Z."/>
            <person name="Wang P."/>
            <person name="Lu Y."/>
            <person name="Xue L.J."/>
            <person name="Wei G."/>
            <person name="Tian Y."/>
            <person name="Baishi H."/>
            <person name="Xu H."/>
            <person name="Shi J."/>
            <person name="Cheng T."/>
            <person name="Wang G."/>
            <person name="Yi Y."/>
            <person name="Chen J."/>
        </authorList>
    </citation>
    <scope>NUCLEOTIDE SEQUENCE</scope>
    <source>
        <strain evidence="2">Lc1</strain>
    </source>
</reference>
<comment type="caution">
    <text evidence="2">The sequence shown here is derived from an EMBL/GenBank/DDBJ whole genome shotgun (WGS) entry which is preliminary data.</text>
</comment>
<dbReference type="AlphaFoldDB" id="A0A8H4FJU6"/>
<organism evidence="2 3">
    <name type="scientific">Colletotrichum gloeosporioides</name>
    <name type="common">Anthracnose fungus</name>
    <name type="synonym">Glomerella cingulata</name>
    <dbReference type="NCBI Taxonomy" id="474922"/>
    <lineage>
        <taxon>Eukaryota</taxon>
        <taxon>Fungi</taxon>
        <taxon>Dikarya</taxon>
        <taxon>Ascomycota</taxon>
        <taxon>Pezizomycotina</taxon>
        <taxon>Sordariomycetes</taxon>
        <taxon>Hypocreomycetidae</taxon>
        <taxon>Glomerellales</taxon>
        <taxon>Glomerellaceae</taxon>
        <taxon>Colletotrichum</taxon>
        <taxon>Colletotrichum gloeosporioides species complex</taxon>
    </lineage>
</organism>
<dbReference type="Proteomes" id="UP000613401">
    <property type="component" value="Unassembled WGS sequence"/>
</dbReference>